<keyword evidence="8" id="KW-1185">Reference proteome</keyword>
<dbReference type="PANTHER" id="PTHR10283:SF82">
    <property type="entry name" value="SOLUTE CARRIER FAMILY 13 MEMBER 2"/>
    <property type="match status" value="1"/>
</dbReference>
<comment type="subcellular location">
    <subcellularLocation>
        <location evidence="1">Membrane</location>
        <topology evidence="1">Multi-pass membrane protein</topology>
    </subcellularLocation>
</comment>
<dbReference type="KEGG" id="lak:106173877"/>
<gene>
    <name evidence="9" type="primary">LOC106173877</name>
</gene>
<dbReference type="AlphaFoldDB" id="A0A1S3JJS9"/>
<feature type="transmembrane region" description="Helical" evidence="7">
    <location>
        <begin position="21"/>
        <end position="39"/>
    </location>
</feature>
<dbReference type="PANTHER" id="PTHR10283">
    <property type="entry name" value="SOLUTE CARRIER FAMILY 13 MEMBER"/>
    <property type="match status" value="1"/>
</dbReference>
<feature type="transmembrane region" description="Helical" evidence="7">
    <location>
        <begin position="362"/>
        <end position="382"/>
    </location>
</feature>
<dbReference type="Pfam" id="PF00939">
    <property type="entry name" value="Na_sulph_symp"/>
    <property type="match status" value="1"/>
</dbReference>
<feature type="transmembrane region" description="Helical" evidence="7">
    <location>
        <begin position="528"/>
        <end position="546"/>
    </location>
</feature>
<evidence type="ECO:0000256" key="7">
    <source>
        <dbReference type="SAM" id="Phobius"/>
    </source>
</evidence>
<dbReference type="InterPro" id="IPR001898">
    <property type="entry name" value="SLC13A/DASS"/>
</dbReference>
<feature type="transmembrane region" description="Helical" evidence="7">
    <location>
        <begin position="149"/>
        <end position="166"/>
    </location>
</feature>
<organism evidence="8 9">
    <name type="scientific">Lingula anatina</name>
    <name type="common">Brachiopod</name>
    <name type="synonym">Lingula unguis</name>
    <dbReference type="NCBI Taxonomy" id="7574"/>
    <lineage>
        <taxon>Eukaryota</taxon>
        <taxon>Metazoa</taxon>
        <taxon>Spiralia</taxon>
        <taxon>Lophotrochozoa</taxon>
        <taxon>Brachiopoda</taxon>
        <taxon>Linguliformea</taxon>
        <taxon>Lingulata</taxon>
        <taxon>Lingulida</taxon>
        <taxon>Linguloidea</taxon>
        <taxon>Lingulidae</taxon>
        <taxon>Lingula</taxon>
    </lineage>
</organism>
<evidence type="ECO:0000256" key="6">
    <source>
        <dbReference type="ARBA" id="ARBA00023136"/>
    </source>
</evidence>
<keyword evidence="6 7" id="KW-0472">Membrane</keyword>
<dbReference type="PROSITE" id="PS01271">
    <property type="entry name" value="NA_SULFATE"/>
    <property type="match status" value="1"/>
</dbReference>
<comment type="similarity">
    <text evidence="2">Belongs to the SLC13A/DASS transporter (TC 2.A.47) family. NADC subfamily.</text>
</comment>
<evidence type="ECO:0000313" key="8">
    <source>
        <dbReference type="Proteomes" id="UP000085678"/>
    </source>
</evidence>
<dbReference type="CDD" id="cd01115">
    <property type="entry name" value="SLC13_permease"/>
    <property type="match status" value="1"/>
</dbReference>
<dbReference type="InParanoid" id="A0A1S3JJS9"/>
<feature type="transmembrane region" description="Helical" evidence="7">
    <location>
        <begin position="566"/>
        <end position="584"/>
    </location>
</feature>
<keyword evidence="5 7" id="KW-1133">Transmembrane helix</keyword>
<dbReference type="GeneID" id="106173877"/>
<name>A0A1S3JJS9_LINAN</name>
<feature type="transmembrane region" description="Helical" evidence="7">
    <location>
        <begin position="301"/>
        <end position="327"/>
    </location>
</feature>
<evidence type="ECO:0000313" key="9">
    <source>
        <dbReference type="RefSeq" id="XP_013410628.1"/>
    </source>
</evidence>
<feature type="transmembrane region" description="Helical" evidence="7">
    <location>
        <begin position="483"/>
        <end position="516"/>
    </location>
</feature>
<proteinExistence type="inferred from homology"/>
<keyword evidence="4 7" id="KW-0812">Transmembrane</keyword>
<evidence type="ECO:0000256" key="5">
    <source>
        <dbReference type="ARBA" id="ARBA00022989"/>
    </source>
</evidence>
<evidence type="ECO:0000256" key="2">
    <source>
        <dbReference type="ARBA" id="ARBA00006772"/>
    </source>
</evidence>
<evidence type="ECO:0000256" key="1">
    <source>
        <dbReference type="ARBA" id="ARBA00004141"/>
    </source>
</evidence>
<feature type="transmembrane region" description="Helical" evidence="7">
    <location>
        <begin position="79"/>
        <end position="100"/>
    </location>
</feature>
<dbReference type="Proteomes" id="UP000085678">
    <property type="component" value="Unplaced"/>
</dbReference>
<reference evidence="9" key="1">
    <citation type="submission" date="2025-08" db="UniProtKB">
        <authorList>
            <consortium name="RefSeq"/>
        </authorList>
    </citation>
    <scope>IDENTIFICATION</scope>
    <source>
        <tissue evidence="9">Gonads</tissue>
    </source>
</reference>
<dbReference type="FunCoup" id="A0A1S3JJS9">
    <property type="interactions" value="251"/>
</dbReference>
<dbReference type="InterPro" id="IPR031312">
    <property type="entry name" value="Na/sul_symport_CS"/>
</dbReference>
<dbReference type="RefSeq" id="XP_013410628.1">
    <property type="nucleotide sequence ID" value="XM_013555174.2"/>
</dbReference>
<dbReference type="GO" id="GO:0005886">
    <property type="term" value="C:plasma membrane"/>
    <property type="evidence" value="ECO:0007669"/>
    <property type="project" value="TreeGrafter"/>
</dbReference>
<feature type="transmembrane region" description="Helical" evidence="7">
    <location>
        <begin position="256"/>
        <end position="281"/>
    </location>
</feature>
<feature type="transmembrane region" description="Helical" evidence="7">
    <location>
        <begin position="402"/>
        <end position="419"/>
    </location>
</feature>
<evidence type="ECO:0000256" key="4">
    <source>
        <dbReference type="ARBA" id="ARBA00022692"/>
    </source>
</evidence>
<feature type="transmembrane region" description="Helical" evidence="7">
    <location>
        <begin position="446"/>
        <end position="463"/>
    </location>
</feature>
<dbReference type="GO" id="GO:0015141">
    <property type="term" value="F:succinate transmembrane transporter activity"/>
    <property type="evidence" value="ECO:0007669"/>
    <property type="project" value="UniProtKB-ARBA"/>
</dbReference>
<sequence length="635" mass="69388">METSVISRRSCARSVLKFKNTFILVFTPPLVAVLIFPFTCAGPGNTAATNSTQQSCLPQRAGRCAFGVLVMAVYWMTEVLPLAATALMPVVLFPILGVLGSKDLCKNYLKDTNMLFVGGLMVAVAVEHWNLHKRIALRVLLLVGSKPKWLMFGFMIVTAFLSMWISNTATTAMMIPIVQAVLSEIKYAYAAQKFNQEVGVEEEELEPFPVENGSNTLELENDSSAQAVSSRRRLMMTQVSTVSQSRDPQFKSMCKGLSLCIAYAANIGGIATLTGTGPNLVFKGNVDSRFGAGAGINFSSWFVFAFPLMVITLLAAWVWLQLLFLGWRTLFGICSRKPEYGDAGDAAKNVIRKEYEKLGKMTFAEIAVLCHFTLLALLWLTREPEFIDGWDVIFEDGYVTDAVTAMVIVMSLFVFPSQWPKVLCWKTKDVGPVPPLLDWMTVQRKLAWNVVILLGGGFAMADACQQSGLSDWLGEQMSLLKDVPVWCLVLILTFTIASFTEFSSNVATATIFLPILAGLAKTLSVNPLYLMMPVTVSCSFAFMLPVATPPNAIVFSYGHLQVKDMAKAGVVMNLICIAFVNLAINTWGKAYFNLGTFPSWGGGANMTSGGEILNSSVTISPTGSTQTFLTNYTGI</sequence>
<keyword evidence="3" id="KW-0813">Transport</keyword>
<dbReference type="OrthoDB" id="6493944at2759"/>
<accession>A0A1S3JJS9</accession>
<protein>
    <submittedName>
        <fullName evidence="9">Solute carrier family 13 member 5 isoform X1</fullName>
    </submittedName>
</protein>
<feature type="transmembrane region" description="Helical" evidence="7">
    <location>
        <begin position="112"/>
        <end position="129"/>
    </location>
</feature>
<evidence type="ECO:0000256" key="3">
    <source>
        <dbReference type="ARBA" id="ARBA00022448"/>
    </source>
</evidence>